<dbReference type="EMBL" id="JGZK01000003">
    <property type="protein sequence ID" value="KFI87121.1"/>
    <property type="molecule type" value="Genomic_DNA"/>
</dbReference>
<evidence type="ECO:0000256" key="1">
    <source>
        <dbReference type="ARBA" id="ARBA00001412"/>
    </source>
</evidence>
<dbReference type="Gene3D" id="3.40.50.880">
    <property type="match status" value="1"/>
</dbReference>
<evidence type="ECO:0000256" key="8">
    <source>
        <dbReference type="PIRSR" id="PIRSR001084-2"/>
    </source>
</evidence>
<dbReference type="EC" id="3.2.1.23" evidence="3 6"/>
<dbReference type="STRING" id="1437610.BREU_0143"/>
<gene>
    <name evidence="12" type="ORF">BREU_0143</name>
</gene>
<feature type="domain" description="Beta-galactosidase trimerisation" evidence="11">
    <location>
        <begin position="399"/>
        <end position="615"/>
    </location>
</feature>
<accession>A0A087CV21</accession>
<dbReference type="GO" id="GO:0009341">
    <property type="term" value="C:beta-galactosidase complex"/>
    <property type="evidence" value="ECO:0007669"/>
    <property type="project" value="InterPro"/>
</dbReference>
<dbReference type="CDD" id="cd03143">
    <property type="entry name" value="A4_beta-galactosidase_middle_domain"/>
    <property type="match status" value="1"/>
</dbReference>
<comment type="caution">
    <text evidence="12">The sequence shown here is derived from an EMBL/GenBank/DDBJ whole genome shotgun (WGS) entry which is preliminary data.</text>
</comment>
<feature type="active site" description="Proton donor" evidence="7">
    <location>
        <position position="152"/>
    </location>
</feature>
<protein>
    <recommendedName>
        <fullName evidence="3 6">Beta-galactosidase</fullName>
        <shortName evidence="6">Beta-gal</shortName>
        <ecNumber evidence="3 6">3.2.1.23</ecNumber>
    </recommendedName>
</protein>
<keyword evidence="13" id="KW-1185">Reference proteome</keyword>
<dbReference type="SUPFAM" id="SSF51445">
    <property type="entry name" value="(Trans)glycosidases"/>
    <property type="match status" value="1"/>
</dbReference>
<dbReference type="Proteomes" id="UP000028984">
    <property type="component" value="Unassembled WGS sequence"/>
</dbReference>
<dbReference type="PIRSF" id="PIRSF001084">
    <property type="entry name" value="B-galactosidase"/>
    <property type="match status" value="1"/>
</dbReference>
<keyword evidence="9" id="KW-0862">Zinc</keyword>
<evidence type="ECO:0000259" key="11">
    <source>
        <dbReference type="Pfam" id="PF08532"/>
    </source>
</evidence>
<evidence type="ECO:0000256" key="9">
    <source>
        <dbReference type="PIRSR" id="PIRSR001084-3"/>
    </source>
</evidence>
<dbReference type="AlphaFoldDB" id="A0A087CV21"/>
<feature type="binding site" evidence="9">
    <location>
        <position position="117"/>
    </location>
    <ligand>
        <name>Zn(2+)</name>
        <dbReference type="ChEBI" id="CHEBI:29105"/>
    </ligand>
</feature>
<evidence type="ECO:0000313" key="12">
    <source>
        <dbReference type="EMBL" id="KFI87121.1"/>
    </source>
</evidence>
<evidence type="ECO:0000256" key="3">
    <source>
        <dbReference type="ARBA" id="ARBA00012756"/>
    </source>
</evidence>
<dbReference type="Gene3D" id="3.20.20.80">
    <property type="entry name" value="Glycosidases"/>
    <property type="match status" value="1"/>
</dbReference>
<dbReference type="Pfam" id="PF02449">
    <property type="entry name" value="Glyco_hydro_42"/>
    <property type="match status" value="1"/>
</dbReference>
<dbReference type="InterPro" id="IPR013738">
    <property type="entry name" value="Beta_galactosidase_Trimer"/>
</dbReference>
<dbReference type="PANTHER" id="PTHR36447:SF1">
    <property type="entry name" value="BETA-GALACTOSIDASE GANA"/>
    <property type="match status" value="1"/>
</dbReference>
<dbReference type="OrthoDB" id="9800974at2"/>
<feature type="binding site" evidence="8">
    <location>
        <position position="113"/>
    </location>
    <ligand>
        <name>substrate</name>
    </ligand>
</feature>
<feature type="binding site" evidence="9">
    <location>
        <position position="157"/>
    </location>
    <ligand>
        <name>Zn(2+)</name>
        <dbReference type="ChEBI" id="CHEBI:29105"/>
    </ligand>
</feature>
<evidence type="ECO:0000256" key="7">
    <source>
        <dbReference type="PIRSR" id="PIRSR001084-1"/>
    </source>
</evidence>
<feature type="binding site" evidence="9">
    <location>
        <position position="162"/>
    </location>
    <ligand>
        <name>Zn(2+)</name>
        <dbReference type="ChEBI" id="CHEBI:29105"/>
    </ligand>
</feature>
<dbReference type="InterPro" id="IPR029062">
    <property type="entry name" value="Class_I_gatase-like"/>
</dbReference>
<dbReference type="PANTHER" id="PTHR36447">
    <property type="entry name" value="BETA-GALACTOSIDASE GANA"/>
    <property type="match status" value="1"/>
</dbReference>
<feature type="binding site" evidence="8">
    <location>
        <position position="151"/>
    </location>
    <ligand>
        <name>substrate</name>
    </ligand>
</feature>
<dbReference type="InterPro" id="IPR013529">
    <property type="entry name" value="Glyco_hydro_42_N"/>
</dbReference>
<reference evidence="12 13" key="1">
    <citation type="submission" date="2014-03" db="EMBL/GenBank/DDBJ databases">
        <title>Genomics of Bifidobacteria.</title>
        <authorList>
            <person name="Ventura M."/>
            <person name="Milani C."/>
            <person name="Lugli G.A."/>
        </authorList>
    </citation>
    <scope>NUCLEOTIDE SEQUENCE [LARGE SCALE GENOMIC DNA]</scope>
    <source>
        <strain evidence="12 13">DSM 23975</strain>
    </source>
</reference>
<dbReference type="Gene3D" id="2.60.40.1180">
    <property type="entry name" value="Golgi alpha-mannosidase II"/>
    <property type="match status" value="1"/>
</dbReference>
<dbReference type="GO" id="GO:0046872">
    <property type="term" value="F:metal ion binding"/>
    <property type="evidence" value="ECO:0007669"/>
    <property type="project" value="UniProtKB-KW"/>
</dbReference>
<name>A0A087CV21_9BIFI</name>
<sequence>MTMVSAVDGRMLYGGDYNPEQWPEEIWAKDMELFHEAGINEVTLNVFSWSSLQPDEETYDFSRLDRIVDTVTEAGMSIIMATSTGALPSWLSLRYPEVERVDFYGRKHRQGERHDACPNSPVYRRLSAALAGKLAERYGHLENLVGWHVSNEYGGYCYCERCTEAFRQWLRAHYATIDELNGAWNTAFWSGTFHSFDEIGLPDFAGDGIDGNRAVLPGYTIDYRRFFSDSIREAYHLEKLAIREFDPTTPATTNFMWRFDNYDYQAWGGDLDIASWDCYPQRDTKPSSTAFWHEVIRGIRHGETFLLMEQTPSRQNWQEYCYLKAPGQMREMSWHAVAHGADSVQFFQLRRSRGGCEKFHGAVIDIDGSNRTRVFREVAQLGGELKAVGSRLLGSRSTARVAVLFDFQNWWGLEACVGPTRGLDYVDECERYFAEFARRNIAVDVVPLNADLSDYDVVLAPCLYMMRNDTIAALREYVDGGGRLLLTTMSALVDEHDNLFQGECPVPLRDVAGVWAEETDALPPDMAVPLVVGDCADAKLTDDAQEIGTCGLLCDILHQDDGTRVLARYGGDAFYAGTPAITAHGFGDGRCWYVGTMPDADGTRMIVDDVLAGTGIQATPSPDGTEIVTRVAADGTRFTFMLNTTAHVQTVVAPCDGIDLLAGVETAGAGRTSGEAKDGTEGVNKAGCDAAPTVASGSVITLEPYGVVLIESHA</sequence>
<keyword evidence="9" id="KW-0479">Metal-binding</keyword>
<dbReference type="InterPro" id="IPR013780">
    <property type="entry name" value="Glyco_hydro_b"/>
</dbReference>
<evidence type="ECO:0000256" key="5">
    <source>
        <dbReference type="ARBA" id="ARBA00023295"/>
    </source>
</evidence>
<dbReference type="Pfam" id="PF08532">
    <property type="entry name" value="Glyco_hydro_42M"/>
    <property type="match status" value="1"/>
</dbReference>
<evidence type="ECO:0000256" key="6">
    <source>
        <dbReference type="PIRNR" id="PIRNR001084"/>
    </source>
</evidence>
<dbReference type="SUPFAM" id="SSF52317">
    <property type="entry name" value="Class I glutamine amidotransferase-like"/>
    <property type="match status" value="1"/>
</dbReference>
<proteinExistence type="inferred from homology"/>
<dbReference type="RefSeq" id="WP_052382010.1">
    <property type="nucleotide sequence ID" value="NZ_JDUW01000001.1"/>
</dbReference>
<keyword evidence="5 6" id="KW-0326">Glycosidase</keyword>
<feature type="domain" description="Glycoside hydrolase family 42 N-terminal" evidence="10">
    <location>
        <begin position="16"/>
        <end position="387"/>
    </location>
</feature>
<evidence type="ECO:0000313" key="13">
    <source>
        <dbReference type="Proteomes" id="UP000028984"/>
    </source>
</evidence>
<dbReference type="InterPro" id="IPR003476">
    <property type="entry name" value="Glyco_hydro_42"/>
</dbReference>
<feature type="binding site" evidence="9">
    <location>
        <position position="159"/>
    </location>
    <ligand>
        <name>Zn(2+)</name>
        <dbReference type="ChEBI" id="CHEBI:29105"/>
    </ligand>
</feature>
<evidence type="ECO:0000256" key="2">
    <source>
        <dbReference type="ARBA" id="ARBA00005940"/>
    </source>
</evidence>
<dbReference type="GO" id="GO:0004565">
    <property type="term" value="F:beta-galactosidase activity"/>
    <property type="evidence" value="ECO:0007669"/>
    <property type="project" value="UniProtKB-EC"/>
</dbReference>
<comment type="catalytic activity">
    <reaction evidence="1 6">
        <text>Hydrolysis of terminal non-reducing beta-D-galactose residues in beta-D-galactosides.</text>
        <dbReference type="EC" id="3.2.1.23"/>
    </reaction>
</comment>
<evidence type="ECO:0000259" key="10">
    <source>
        <dbReference type="Pfam" id="PF02449"/>
    </source>
</evidence>
<organism evidence="12 13">
    <name type="scientific">Bifidobacterium reuteri DSM 23975</name>
    <dbReference type="NCBI Taxonomy" id="1437610"/>
    <lineage>
        <taxon>Bacteria</taxon>
        <taxon>Bacillati</taxon>
        <taxon>Actinomycetota</taxon>
        <taxon>Actinomycetes</taxon>
        <taxon>Bifidobacteriales</taxon>
        <taxon>Bifidobacteriaceae</taxon>
        <taxon>Bifidobacterium</taxon>
    </lineage>
</organism>
<comment type="similarity">
    <text evidence="2 6">Belongs to the glycosyl hydrolase 42 family.</text>
</comment>
<keyword evidence="4 6" id="KW-0378">Hydrolase</keyword>
<dbReference type="GO" id="GO:0005975">
    <property type="term" value="P:carbohydrate metabolic process"/>
    <property type="evidence" value="ECO:0007669"/>
    <property type="project" value="InterPro"/>
</dbReference>
<feature type="active site" description="Nucleophile" evidence="7">
    <location>
        <position position="309"/>
    </location>
</feature>
<dbReference type="InterPro" id="IPR017853">
    <property type="entry name" value="GH"/>
</dbReference>
<dbReference type="eggNOG" id="COG1874">
    <property type="taxonomic scope" value="Bacteria"/>
</dbReference>
<evidence type="ECO:0000256" key="4">
    <source>
        <dbReference type="ARBA" id="ARBA00022801"/>
    </source>
</evidence>
<feature type="binding site" evidence="8">
    <location>
        <position position="317"/>
    </location>
    <ligand>
        <name>substrate</name>
    </ligand>
</feature>